<keyword evidence="2 5" id="KW-0812">Transmembrane</keyword>
<comment type="caution">
    <text evidence="7">The sequence shown here is derived from an EMBL/GenBank/DDBJ whole genome shotgun (WGS) entry which is preliminary data.</text>
</comment>
<evidence type="ECO:0000259" key="6">
    <source>
        <dbReference type="Pfam" id="PF04893"/>
    </source>
</evidence>
<dbReference type="InterPro" id="IPR006977">
    <property type="entry name" value="Yip1_dom"/>
</dbReference>
<feature type="domain" description="Yip1" evidence="6">
    <location>
        <begin position="18"/>
        <end position="191"/>
    </location>
</feature>
<comment type="subcellular location">
    <subcellularLocation>
        <location evidence="1">Membrane</location>
        <topology evidence="1">Multi-pass membrane protein</topology>
    </subcellularLocation>
</comment>
<feature type="transmembrane region" description="Helical" evidence="5">
    <location>
        <begin position="68"/>
        <end position="94"/>
    </location>
</feature>
<name>A0ABV5KVY0_9BACL</name>
<proteinExistence type="predicted"/>
<evidence type="ECO:0000256" key="4">
    <source>
        <dbReference type="ARBA" id="ARBA00023136"/>
    </source>
</evidence>
<feature type="transmembrane region" description="Helical" evidence="5">
    <location>
        <begin position="139"/>
        <end position="163"/>
    </location>
</feature>
<keyword evidence="4 5" id="KW-0472">Membrane</keyword>
<evidence type="ECO:0000313" key="7">
    <source>
        <dbReference type="EMBL" id="MFB9328368.1"/>
    </source>
</evidence>
<evidence type="ECO:0000256" key="1">
    <source>
        <dbReference type="ARBA" id="ARBA00004141"/>
    </source>
</evidence>
<accession>A0ABV5KVY0</accession>
<dbReference type="EMBL" id="JBHMDO010000033">
    <property type="protein sequence ID" value="MFB9328368.1"/>
    <property type="molecule type" value="Genomic_DNA"/>
</dbReference>
<evidence type="ECO:0000256" key="2">
    <source>
        <dbReference type="ARBA" id="ARBA00022692"/>
    </source>
</evidence>
<dbReference type="RefSeq" id="WP_377497595.1">
    <property type="nucleotide sequence ID" value="NZ_JBHMDO010000033.1"/>
</dbReference>
<dbReference type="Proteomes" id="UP001589747">
    <property type="component" value="Unassembled WGS sequence"/>
</dbReference>
<dbReference type="Pfam" id="PF04893">
    <property type="entry name" value="Yip1"/>
    <property type="match status" value="1"/>
</dbReference>
<evidence type="ECO:0000256" key="3">
    <source>
        <dbReference type="ARBA" id="ARBA00022989"/>
    </source>
</evidence>
<feature type="transmembrane region" description="Helical" evidence="5">
    <location>
        <begin position="37"/>
        <end position="56"/>
    </location>
</feature>
<gene>
    <name evidence="7" type="ORF">ACFFSY_20755</name>
</gene>
<protein>
    <submittedName>
        <fullName evidence="7">YIP1 family protein</fullName>
    </submittedName>
</protein>
<reference evidence="7 8" key="1">
    <citation type="submission" date="2024-09" db="EMBL/GenBank/DDBJ databases">
        <authorList>
            <person name="Sun Q."/>
            <person name="Mori K."/>
        </authorList>
    </citation>
    <scope>NUCLEOTIDE SEQUENCE [LARGE SCALE GENOMIC DNA]</scope>
    <source>
        <strain evidence="7 8">TISTR 2452</strain>
    </source>
</reference>
<keyword evidence="8" id="KW-1185">Reference proteome</keyword>
<feature type="transmembrane region" description="Helical" evidence="5">
    <location>
        <begin position="175"/>
        <end position="200"/>
    </location>
</feature>
<evidence type="ECO:0000256" key="5">
    <source>
        <dbReference type="SAM" id="Phobius"/>
    </source>
</evidence>
<sequence>MEQHSSGPRTGTLNPWLAIWIRPRATIRAYLESPQPLRNLVPLSMVAGIISAIIEYSTNPRLQDIPPVALAIAAMVSGGIGGIIGVYFFGWLIAKVGGWIGGQGQSWEIRTAILRGNYMPAILAAVVSIPNLMTPGGSLLSLLFGGLSIVLSIWMIGLGILSIAEAHRFSVWKSLLCGIIAGLLLTIVIVLVATAIILFISL</sequence>
<evidence type="ECO:0000313" key="8">
    <source>
        <dbReference type="Proteomes" id="UP001589747"/>
    </source>
</evidence>
<keyword evidence="3 5" id="KW-1133">Transmembrane helix</keyword>
<organism evidence="7 8">
    <name type="scientific">Paenibacillus aurantiacus</name>
    <dbReference type="NCBI Taxonomy" id="1936118"/>
    <lineage>
        <taxon>Bacteria</taxon>
        <taxon>Bacillati</taxon>
        <taxon>Bacillota</taxon>
        <taxon>Bacilli</taxon>
        <taxon>Bacillales</taxon>
        <taxon>Paenibacillaceae</taxon>
        <taxon>Paenibacillus</taxon>
    </lineage>
</organism>
<feature type="transmembrane region" description="Helical" evidence="5">
    <location>
        <begin position="115"/>
        <end position="133"/>
    </location>
</feature>